<organism evidence="1 2">
    <name type="scientific">Platysternon megacephalum</name>
    <name type="common">big-headed turtle</name>
    <dbReference type="NCBI Taxonomy" id="55544"/>
    <lineage>
        <taxon>Eukaryota</taxon>
        <taxon>Metazoa</taxon>
        <taxon>Chordata</taxon>
        <taxon>Craniata</taxon>
        <taxon>Vertebrata</taxon>
        <taxon>Euteleostomi</taxon>
        <taxon>Archelosauria</taxon>
        <taxon>Testudinata</taxon>
        <taxon>Testudines</taxon>
        <taxon>Cryptodira</taxon>
        <taxon>Durocryptodira</taxon>
        <taxon>Testudinoidea</taxon>
        <taxon>Platysternidae</taxon>
        <taxon>Platysternon</taxon>
    </lineage>
</organism>
<dbReference type="AlphaFoldDB" id="A0A4D9EQ87"/>
<reference evidence="1 2" key="2">
    <citation type="submission" date="2019-04" db="EMBL/GenBank/DDBJ databases">
        <title>The genome sequence of big-headed turtle.</title>
        <authorList>
            <person name="Gong S."/>
        </authorList>
    </citation>
    <scope>NUCLEOTIDE SEQUENCE [LARGE SCALE GENOMIC DNA]</scope>
    <source>
        <strain evidence="1">DO16091913</strain>
        <tissue evidence="1">Muscle</tissue>
    </source>
</reference>
<comment type="caution">
    <text evidence="1">The sequence shown here is derived from an EMBL/GenBank/DDBJ whole genome shotgun (WGS) entry which is preliminary data.</text>
</comment>
<accession>A0A4D9EQ87</accession>
<dbReference type="Proteomes" id="UP000297703">
    <property type="component" value="Unassembled WGS sequence"/>
</dbReference>
<dbReference type="STRING" id="55544.A0A4D9EQ87"/>
<keyword evidence="2" id="KW-1185">Reference proteome</keyword>
<sequence>MLWPQSSATDETQVGLILSLPSGESLACSSPLLETSSPLLGKLEEFIRARTIVFDNLYCTWSAKSMLLGLRRGTGCQSCRRVLMSGSRH</sequence>
<evidence type="ECO:0000313" key="2">
    <source>
        <dbReference type="Proteomes" id="UP000297703"/>
    </source>
</evidence>
<evidence type="ECO:0000313" key="1">
    <source>
        <dbReference type="EMBL" id="TFK10333.1"/>
    </source>
</evidence>
<proteinExistence type="predicted"/>
<name>A0A4D9EQ87_9SAUR</name>
<reference evidence="1 2" key="1">
    <citation type="submission" date="2019-04" db="EMBL/GenBank/DDBJ databases">
        <title>Draft genome of the big-headed turtle Platysternon megacephalum.</title>
        <authorList>
            <person name="Gong S."/>
        </authorList>
    </citation>
    <scope>NUCLEOTIDE SEQUENCE [LARGE SCALE GENOMIC DNA]</scope>
    <source>
        <strain evidence="1">DO16091913</strain>
        <tissue evidence="1">Muscle</tissue>
    </source>
</reference>
<dbReference type="EMBL" id="QXTE01000041">
    <property type="protein sequence ID" value="TFK10333.1"/>
    <property type="molecule type" value="Genomic_DNA"/>
</dbReference>
<gene>
    <name evidence="1" type="ORF">DR999_PMT06492</name>
</gene>
<protein>
    <submittedName>
        <fullName evidence="1">WD repeat-containing protein 26</fullName>
    </submittedName>
</protein>